<dbReference type="EMBL" id="FUXP01000005">
    <property type="protein sequence ID" value="SKA06426.1"/>
    <property type="molecule type" value="Genomic_DNA"/>
</dbReference>
<protein>
    <submittedName>
        <fullName evidence="1">Uncharacterized protein</fullName>
    </submittedName>
</protein>
<name>A0A1T4QRX7_9GAMM</name>
<evidence type="ECO:0000313" key="1">
    <source>
        <dbReference type="EMBL" id="SKA06426.1"/>
    </source>
</evidence>
<proteinExistence type="predicted"/>
<accession>A0A1T4QRX7</accession>
<organism evidence="1 2">
    <name type="scientific">Lysobacter spongiicola DSM 21749</name>
    <dbReference type="NCBI Taxonomy" id="1122188"/>
    <lineage>
        <taxon>Bacteria</taxon>
        <taxon>Pseudomonadati</taxon>
        <taxon>Pseudomonadota</taxon>
        <taxon>Gammaproteobacteria</taxon>
        <taxon>Lysobacterales</taxon>
        <taxon>Lysobacteraceae</taxon>
        <taxon>Novilysobacter</taxon>
    </lineage>
</organism>
<dbReference type="AlphaFoldDB" id="A0A1T4QRX7"/>
<reference evidence="1 2" key="1">
    <citation type="submission" date="2017-02" db="EMBL/GenBank/DDBJ databases">
        <authorList>
            <person name="Peterson S.W."/>
        </authorList>
    </citation>
    <scope>NUCLEOTIDE SEQUENCE [LARGE SCALE GENOMIC DNA]</scope>
    <source>
        <strain evidence="1 2">DSM 21749</strain>
    </source>
</reference>
<gene>
    <name evidence="1" type="ORF">SAMN02745674_01792</name>
</gene>
<keyword evidence="2" id="KW-1185">Reference proteome</keyword>
<dbReference type="STRING" id="1122188.SAMN02745674_01792"/>
<sequence>MDDDLQVRRTKHHHMIVLMNNRRAQNGLIKASKKLRVLGVDEYAGASWCRHDDPLVLDPLATIAFFATWGNCKRR</sequence>
<dbReference type="Proteomes" id="UP000190061">
    <property type="component" value="Unassembled WGS sequence"/>
</dbReference>
<evidence type="ECO:0000313" key="2">
    <source>
        <dbReference type="Proteomes" id="UP000190061"/>
    </source>
</evidence>